<gene>
    <name evidence="1" type="ORF">JOF35_003807</name>
</gene>
<reference evidence="1 2" key="1">
    <citation type="submission" date="2023-07" db="EMBL/GenBank/DDBJ databases">
        <title>Sequencing the genomes of 1000 actinobacteria strains.</title>
        <authorList>
            <person name="Klenk H.-P."/>
        </authorList>
    </citation>
    <scope>NUCLEOTIDE SEQUENCE [LARGE SCALE GENOMIC DNA]</scope>
    <source>
        <strain evidence="1 2">DSM 41600</strain>
    </source>
</reference>
<organism evidence="1 2">
    <name type="scientific">Streptomyces demainii</name>
    <dbReference type="NCBI Taxonomy" id="588122"/>
    <lineage>
        <taxon>Bacteria</taxon>
        <taxon>Bacillati</taxon>
        <taxon>Actinomycetota</taxon>
        <taxon>Actinomycetes</taxon>
        <taxon>Kitasatosporales</taxon>
        <taxon>Streptomycetaceae</taxon>
        <taxon>Streptomyces</taxon>
    </lineage>
</organism>
<dbReference type="EMBL" id="JAURUE010000001">
    <property type="protein sequence ID" value="MDP9611530.1"/>
    <property type="molecule type" value="Genomic_DNA"/>
</dbReference>
<evidence type="ECO:0000313" key="1">
    <source>
        <dbReference type="EMBL" id="MDP9611530.1"/>
    </source>
</evidence>
<comment type="caution">
    <text evidence="1">The sequence shown here is derived from an EMBL/GenBank/DDBJ whole genome shotgun (WGS) entry which is preliminary data.</text>
</comment>
<accession>A0ABT9KT05</accession>
<evidence type="ECO:0000313" key="2">
    <source>
        <dbReference type="Proteomes" id="UP001234880"/>
    </source>
</evidence>
<keyword evidence="2" id="KW-1185">Reference proteome</keyword>
<proteinExistence type="predicted"/>
<evidence type="ECO:0008006" key="3">
    <source>
        <dbReference type="Google" id="ProtNLM"/>
    </source>
</evidence>
<name>A0ABT9KT05_9ACTN</name>
<protein>
    <recommendedName>
        <fullName evidence="3">Transposase</fullName>
    </recommendedName>
</protein>
<sequence length="50" mass="5784">MQDLQDAVFGHHRGVPGQQQFISMSASAVRHRVRRASLHLEWCDGLLVRW</sequence>
<dbReference type="Proteomes" id="UP001234880">
    <property type="component" value="Unassembled WGS sequence"/>
</dbReference>
<dbReference type="RefSeq" id="WP_307110824.1">
    <property type="nucleotide sequence ID" value="NZ_JAURUE010000001.1"/>
</dbReference>